<dbReference type="PANTHER" id="PTHR11804">
    <property type="entry name" value="PROTEASE M3 THIMET OLIGOPEPTIDASE-RELATED"/>
    <property type="match status" value="1"/>
</dbReference>
<evidence type="ECO:0000256" key="4">
    <source>
        <dbReference type="ARBA" id="ARBA00022801"/>
    </source>
</evidence>
<dbReference type="InterPro" id="IPR024077">
    <property type="entry name" value="Neurolysin/TOP_dom2"/>
</dbReference>
<evidence type="ECO:0000256" key="6">
    <source>
        <dbReference type="ARBA" id="ARBA00023049"/>
    </source>
</evidence>
<comment type="cofactor">
    <cofactor evidence="7">
        <name>Zn(2+)</name>
        <dbReference type="ChEBI" id="CHEBI:29105"/>
    </cofactor>
    <text evidence="7">Binds 1 zinc ion.</text>
</comment>
<evidence type="ECO:0000256" key="7">
    <source>
        <dbReference type="RuleBase" id="RU003435"/>
    </source>
</evidence>
<keyword evidence="6 7" id="KW-0482">Metalloprotease</keyword>
<dbReference type="GO" id="GO:0004222">
    <property type="term" value="F:metalloendopeptidase activity"/>
    <property type="evidence" value="ECO:0007669"/>
    <property type="project" value="InterPro"/>
</dbReference>
<evidence type="ECO:0000259" key="8">
    <source>
        <dbReference type="Pfam" id="PF01432"/>
    </source>
</evidence>
<reference evidence="9 10" key="1">
    <citation type="journal article" date="2018" name="Nat. Ecol. Evol.">
        <title>Shark genomes provide insights into elasmobranch evolution and the origin of vertebrates.</title>
        <authorList>
            <person name="Hara Y"/>
            <person name="Yamaguchi K"/>
            <person name="Onimaru K"/>
            <person name="Kadota M"/>
            <person name="Koyanagi M"/>
            <person name="Keeley SD"/>
            <person name="Tatsumi K"/>
            <person name="Tanaka K"/>
            <person name="Motone F"/>
            <person name="Kageyama Y"/>
            <person name="Nozu R"/>
            <person name="Adachi N"/>
            <person name="Nishimura O"/>
            <person name="Nakagawa R"/>
            <person name="Tanegashima C"/>
            <person name="Kiyatake I"/>
            <person name="Matsumoto R"/>
            <person name="Murakumo K"/>
            <person name="Nishida K"/>
            <person name="Terakita A"/>
            <person name="Kuratani S"/>
            <person name="Sato K"/>
            <person name="Hyodo S Kuraku.S."/>
        </authorList>
    </citation>
    <scope>NUCLEOTIDE SEQUENCE [LARGE SCALE GENOMIC DNA]</scope>
</reference>
<dbReference type="OrthoDB" id="17530at2759"/>
<evidence type="ECO:0000256" key="3">
    <source>
        <dbReference type="ARBA" id="ARBA00022723"/>
    </source>
</evidence>
<dbReference type="InterPro" id="IPR045090">
    <property type="entry name" value="Pept_M3A_M3B"/>
</dbReference>
<protein>
    <recommendedName>
        <fullName evidence="8">Peptidase M3A/M3B catalytic domain-containing protein</fullName>
    </recommendedName>
</protein>
<evidence type="ECO:0000313" key="9">
    <source>
        <dbReference type="EMBL" id="GCB76686.1"/>
    </source>
</evidence>
<keyword evidence="2 7" id="KW-0645">Protease</keyword>
<feature type="domain" description="Peptidase M3A/M3B catalytic" evidence="8">
    <location>
        <begin position="28"/>
        <end position="147"/>
    </location>
</feature>
<keyword evidence="10" id="KW-1185">Reference proteome</keyword>
<sequence>MLTSRLNRPDPKNGPWKLGLDTPSFKPLMLYSTNRPLKEQLYKAFVSRATEGPFNNGALIDEIRKLRLEFATILGYKNYAEFSISRNMAGSVERVWSFINTLRARSYPVAQRELKTLQRFAEIYGHEGELKQWDKDYWDERQSSMLFRYRKTCYFVACLV</sequence>
<evidence type="ECO:0000313" key="10">
    <source>
        <dbReference type="Proteomes" id="UP000288216"/>
    </source>
</evidence>
<dbReference type="GO" id="GO:0046872">
    <property type="term" value="F:metal ion binding"/>
    <property type="evidence" value="ECO:0007669"/>
    <property type="project" value="UniProtKB-UniRule"/>
</dbReference>
<dbReference type="GO" id="GO:0006508">
    <property type="term" value="P:proteolysis"/>
    <property type="evidence" value="ECO:0007669"/>
    <property type="project" value="UniProtKB-KW"/>
</dbReference>
<dbReference type="PANTHER" id="PTHR11804:SF83">
    <property type="entry name" value="LD37516P"/>
    <property type="match status" value="1"/>
</dbReference>
<comment type="similarity">
    <text evidence="1 7">Belongs to the peptidase M3 family.</text>
</comment>
<keyword evidence="4 7" id="KW-0378">Hydrolase</keyword>
<gene>
    <name evidence="9" type="ORF">scyTo_0017495</name>
</gene>
<dbReference type="EMBL" id="BFAA01011423">
    <property type="protein sequence ID" value="GCB76686.1"/>
    <property type="molecule type" value="Genomic_DNA"/>
</dbReference>
<evidence type="ECO:0000256" key="1">
    <source>
        <dbReference type="ARBA" id="ARBA00006040"/>
    </source>
</evidence>
<keyword evidence="3 7" id="KW-0479">Metal-binding</keyword>
<accession>A0A401PU67</accession>
<proteinExistence type="inferred from homology"/>
<evidence type="ECO:0000256" key="5">
    <source>
        <dbReference type="ARBA" id="ARBA00022833"/>
    </source>
</evidence>
<dbReference type="Pfam" id="PF01432">
    <property type="entry name" value="Peptidase_M3"/>
    <property type="match status" value="1"/>
</dbReference>
<evidence type="ECO:0000256" key="2">
    <source>
        <dbReference type="ARBA" id="ARBA00022670"/>
    </source>
</evidence>
<dbReference type="InterPro" id="IPR001567">
    <property type="entry name" value="Pept_M3A_M3B_dom"/>
</dbReference>
<dbReference type="OMA" id="IVYWSER"/>
<comment type="caution">
    <text evidence="9">The sequence shown here is derived from an EMBL/GenBank/DDBJ whole genome shotgun (WGS) entry which is preliminary data.</text>
</comment>
<dbReference type="Proteomes" id="UP000288216">
    <property type="component" value="Unassembled WGS sequence"/>
</dbReference>
<keyword evidence="5 7" id="KW-0862">Zinc</keyword>
<dbReference type="GO" id="GO:0006518">
    <property type="term" value="P:peptide metabolic process"/>
    <property type="evidence" value="ECO:0007669"/>
    <property type="project" value="TreeGrafter"/>
</dbReference>
<organism evidence="9 10">
    <name type="scientific">Scyliorhinus torazame</name>
    <name type="common">Cloudy catshark</name>
    <name type="synonym">Catulus torazame</name>
    <dbReference type="NCBI Taxonomy" id="75743"/>
    <lineage>
        <taxon>Eukaryota</taxon>
        <taxon>Metazoa</taxon>
        <taxon>Chordata</taxon>
        <taxon>Craniata</taxon>
        <taxon>Vertebrata</taxon>
        <taxon>Chondrichthyes</taxon>
        <taxon>Elasmobranchii</taxon>
        <taxon>Galeomorphii</taxon>
        <taxon>Galeoidea</taxon>
        <taxon>Carcharhiniformes</taxon>
        <taxon>Scyliorhinidae</taxon>
        <taxon>Scyliorhinus</taxon>
    </lineage>
</organism>
<dbReference type="Gene3D" id="1.10.1370.10">
    <property type="entry name" value="Neurolysin, domain 3"/>
    <property type="match status" value="1"/>
</dbReference>
<dbReference type="STRING" id="75743.A0A401PU67"/>
<dbReference type="AlphaFoldDB" id="A0A401PU67"/>
<name>A0A401PU67_SCYTO</name>
<dbReference type="SUPFAM" id="SSF55486">
    <property type="entry name" value="Metalloproteases ('zincins'), catalytic domain"/>
    <property type="match status" value="1"/>
</dbReference>